<accession>A0A841BAI4</accession>
<comment type="caution">
    <text evidence="4">The sequence shown here is derived from an EMBL/GenBank/DDBJ whole genome shotgun (WGS) entry which is preliminary data.</text>
</comment>
<reference evidence="4 5" key="1">
    <citation type="submission" date="2020-08" db="EMBL/GenBank/DDBJ databases">
        <title>Sequencing the genomes of 1000 actinobacteria strains.</title>
        <authorList>
            <person name="Klenk H.-P."/>
        </authorList>
    </citation>
    <scope>NUCLEOTIDE SEQUENCE [LARGE SCALE GENOMIC DNA]</scope>
    <source>
        <strain evidence="4 5">DSM 45272</strain>
    </source>
</reference>
<dbReference type="PROSITE" id="PS50977">
    <property type="entry name" value="HTH_TETR_2"/>
    <property type="match status" value="1"/>
</dbReference>
<dbReference type="RefSeq" id="WP_184901618.1">
    <property type="nucleotide sequence ID" value="NZ_JACHMX010000001.1"/>
</dbReference>
<dbReference type="Pfam" id="PF17940">
    <property type="entry name" value="TetR_C_31"/>
    <property type="match status" value="1"/>
</dbReference>
<dbReference type="InterPro" id="IPR009057">
    <property type="entry name" value="Homeodomain-like_sf"/>
</dbReference>
<dbReference type="InterPro" id="IPR001647">
    <property type="entry name" value="HTH_TetR"/>
</dbReference>
<feature type="DNA-binding region" description="H-T-H motif" evidence="2">
    <location>
        <begin position="36"/>
        <end position="55"/>
    </location>
</feature>
<feature type="domain" description="HTH tetR-type" evidence="3">
    <location>
        <begin position="13"/>
        <end position="73"/>
    </location>
</feature>
<dbReference type="AlphaFoldDB" id="A0A841BAI4"/>
<gene>
    <name evidence="4" type="ORF">HDA45_006394</name>
</gene>
<organism evidence="4 5">
    <name type="scientific">Amycolatopsis umgeniensis</name>
    <dbReference type="NCBI Taxonomy" id="336628"/>
    <lineage>
        <taxon>Bacteria</taxon>
        <taxon>Bacillati</taxon>
        <taxon>Actinomycetota</taxon>
        <taxon>Actinomycetes</taxon>
        <taxon>Pseudonocardiales</taxon>
        <taxon>Pseudonocardiaceae</taxon>
        <taxon>Amycolatopsis</taxon>
    </lineage>
</organism>
<dbReference type="Gene3D" id="1.10.357.10">
    <property type="entry name" value="Tetracycline Repressor, domain 2"/>
    <property type="match status" value="1"/>
</dbReference>
<sequence length="223" mass="24227">MTGSRGKQQARSRERRELLLRAAMRLICDSGVKAVTHRAVSAHAGLPQAAAGYYFATSEELIAEALRFHIHERIEVVRDLLADVLRDAESVLEVGERLTQALVAGKFGVTVAQYELYMEAARNPAMRAVVDEAMSAFEASAAPLLTSLGIADSRRAAKAFMALLDGLALHRLANPQPIEDDLELTKRSLQGLFLAFAMDAEDLRRQTSVPLADRDDGGGRAGL</sequence>
<keyword evidence="1 2" id="KW-0238">DNA-binding</keyword>
<evidence type="ECO:0000256" key="1">
    <source>
        <dbReference type="ARBA" id="ARBA00023125"/>
    </source>
</evidence>
<dbReference type="Pfam" id="PF00440">
    <property type="entry name" value="TetR_N"/>
    <property type="match status" value="1"/>
</dbReference>
<evidence type="ECO:0000313" key="5">
    <source>
        <dbReference type="Proteomes" id="UP000580861"/>
    </source>
</evidence>
<evidence type="ECO:0000256" key="2">
    <source>
        <dbReference type="PROSITE-ProRule" id="PRU00335"/>
    </source>
</evidence>
<dbReference type="EMBL" id="JACHMX010000001">
    <property type="protein sequence ID" value="MBB5856307.1"/>
    <property type="molecule type" value="Genomic_DNA"/>
</dbReference>
<evidence type="ECO:0000313" key="4">
    <source>
        <dbReference type="EMBL" id="MBB5856307.1"/>
    </source>
</evidence>
<dbReference type="InterPro" id="IPR041583">
    <property type="entry name" value="TetR_C_31"/>
</dbReference>
<evidence type="ECO:0000259" key="3">
    <source>
        <dbReference type="PROSITE" id="PS50977"/>
    </source>
</evidence>
<keyword evidence="5" id="KW-1185">Reference proteome</keyword>
<proteinExistence type="predicted"/>
<name>A0A841BAI4_9PSEU</name>
<protein>
    <submittedName>
        <fullName evidence="4">DNA-binding transcriptional regulator YbjK</fullName>
    </submittedName>
</protein>
<dbReference type="InterPro" id="IPR036271">
    <property type="entry name" value="Tet_transcr_reg_TetR-rel_C_sf"/>
</dbReference>
<dbReference type="GO" id="GO:0003677">
    <property type="term" value="F:DNA binding"/>
    <property type="evidence" value="ECO:0007669"/>
    <property type="project" value="UniProtKB-UniRule"/>
</dbReference>
<dbReference type="Proteomes" id="UP000580861">
    <property type="component" value="Unassembled WGS sequence"/>
</dbReference>
<dbReference type="SUPFAM" id="SSF48498">
    <property type="entry name" value="Tetracyclin repressor-like, C-terminal domain"/>
    <property type="match status" value="1"/>
</dbReference>
<dbReference type="SUPFAM" id="SSF46689">
    <property type="entry name" value="Homeodomain-like"/>
    <property type="match status" value="1"/>
</dbReference>